<keyword evidence="11" id="KW-1185">Reference proteome</keyword>
<feature type="domain" description="Thioredoxin" evidence="9">
    <location>
        <begin position="7"/>
        <end position="199"/>
    </location>
</feature>
<dbReference type="InterPro" id="IPR013766">
    <property type="entry name" value="Thioredoxin_domain"/>
</dbReference>
<dbReference type="Gene3D" id="3.40.30.10">
    <property type="entry name" value="Glutaredoxin"/>
    <property type="match status" value="1"/>
</dbReference>
<keyword evidence="5 7" id="KW-1015">Disulfide bond</keyword>
<gene>
    <name evidence="10" type="ORF">NNL38_15870</name>
</gene>
<accession>A0ABY5GFZ0</accession>
<evidence type="ECO:0000313" key="10">
    <source>
        <dbReference type="EMBL" id="UTV27730.1"/>
    </source>
</evidence>
<dbReference type="PIRSF" id="PIRSF001488">
    <property type="entry name" value="Tdi_protein"/>
    <property type="match status" value="1"/>
</dbReference>
<reference evidence="10" key="1">
    <citation type="submission" date="2022-07" db="EMBL/GenBank/DDBJ databases">
        <title>Genome sequencing of Photobacterium atrarenae GJH2-4.</title>
        <authorList>
            <person name="Park S.-J."/>
        </authorList>
    </citation>
    <scope>NUCLEOTIDE SEQUENCE</scope>
    <source>
        <strain evidence="10">GJH2-4</strain>
    </source>
</reference>
<sequence>MFKKLFALATAALLSFSVQAAKFTEGDYYKVLELPKSSTPIVTEFFSFYCPHCHRFEPMIQALKKTLPDNAKLQKSHVSFMGGAMGKSMSKAYATAVVLGVEDRMIPVLFARIHEMNKPPRNDQELRQIFIDEGVTAEDFDGAFNSFAVNSMVNRFDKGFQDSGLTGVPALIVNNKYLVQTGKIATTEEYFELVNYLLKK</sequence>
<dbReference type="Pfam" id="PF01323">
    <property type="entry name" value="DSBA"/>
    <property type="match status" value="1"/>
</dbReference>
<organism evidence="10 11">
    <name type="scientific">Photobacterium atrarenae</name>
    <dbReference type="NCBI Taxonomy" id="865757"/>
    <lineage>
        <taxon>Bacteria</taxon>
        <taxon>Pseudomonadati</taxon>
        <taxon>Pseudomonadota</taxon>
        <taxon>Gammaproteobacteria</taxon>
        <taxon>Vibrionales</taxon>
        <taxon>Vibrionaceae</taxon>
        <taxon>Photobacterium</taxon>
    </lineage>
</organism>
<dbReference type="PROSITE" id="PS00194">
    <property type="entry name" value="THIOREDOXIN_1"/>
    <property type="match status" value="1"/>
</dbReference>
<evidence type="ECO:0000256" key="5">
    <source>
        <dbReference type="ARBA" id="ARBA00023157"/>
    </source>
</evidence>
<evidence type="ECO:0000259" key="9">
    <source>
        <dbReference type="PROSITE" id="PS51352"/>
    </source>
</evidence>
<comment type="similarity">
    <text evidence="2">Belongs to the thioredoxin family. DsbA subfamily.</text>
</comment>
<evidence type="ECO:0000256" key="2">
    <source>
        <dbReference type="ARBA" id="ARBA00005791"/>
    </source>
</evidence>
<evidence type="ECO:0000256" key="8">
    <source>
        <dbReference type="SAM" id="SignalP"/>
    </source>
</evidence>
<dbReference type="Proteomes" id="UP001057998">
    <property type="component" value="Chromosome 1"/>
</dbReference>
<keyword evidence="4 7" id="KW-0574">Periplasm</keyword>
<dbReference type="InterPro" id="IPR017937">
    <property type="entry name" value="Thioredoxin_CS"/>
</dbReference>
<evidence type="ECO:0000256" key="4">
    <source>
        <dbReference type="ARBA" id="ARBA00022764"/>
    </source>
</evidence>
<dbReference type="PANTHER" id="PTHR35891">
    <property type="entry name" value="THIOL:DISULFIDE INTERCHANGE PROTEIN DSBA"/>
    <property type="match status" value="1"/>
</dbReference>
<dbReference type="RefSeq" id="WP_255388969.1">
    <property type="nucleotide sequence ID" value="NZ_CP101508.1"/>
</dbReference>
<dbReference type="InterPro" id="IPR050824">
    <property type="entry name" value="Thiol_disulfide_DsbA"/>
</dbReference>
<dbReference type="SUPFAM" id="SSF52833">
    <property type="entry name" value="Thioredoxin-like"/>
    <property type="match status" value="1"/>
</dbReference>
<dbReference type="PANTHER" id="PTHR35891:SF2">
    <property type="entry name" value="THIOL:DISULFIDE INTERCHANGE PROTEIN DSBA"/>
    <property type="match status" value="1"/>
</dbReference>
<evidence type="ECO:0000256" key="7">
    <source>
        <dbReference type="PIRNR" id="PIRNR001488"/>
    </source>
</evidence>
<evidence type="ECO:0000313" key="11">
    <source>
        <dbReference type="Proteomes" id="UP001057998"/>
    </source>
</evidence>
<feature type="signal peptide" evidence="8">
    <location>
        <begin position="1"/>
        <end position="20"/>
    </location>
</feature>
<dbReference type="CDD" id="cd03019">
    <property type="entry name" value="DsbA_DsbA"/>
    <property type="match status" value="1"/>
</dbReference>
<evidence type="ECO:0000256" key="3">
    <source>
        <dbReference type="ARBA" id="ARBA00022729"/>
    </source>
</evidence>
<proteinExistence type="inferred from homology"/>
<dbReference type="InterPro" id="IPR036249">
    <property type="entry name" value="Thioredoxin-like_sf"/>
</dbReference>
<name>A0ABY5GFZ0_9GAMM</name>
<dbReference type="PROSITE" id="PS51352">
    <property type="entry name" value="THIOREDOXIN_2"/>
    <property type="match status" value="1"/>
</dbReference>
<evidence type="ECO:0000256" key="6">
    <source>
        <dbReference type="ARBA" id="ARBA00023284"/>
    </source>
</evidence>
<dbReference type="InterPro" id="IPR001853">
    <property type="entry name" value="DSBA-like_thioredoxin_dom"/>
</dbReference>
<keyword evidence="3 8" id="KW-0732">Signal</keyword>
<evidence type="ECO:0000256" key="1">
    <source>
        <dbReference type="ARBA" id="ARBA00004418"/>
    </source>
</evidence>
<comment type="subcellular location">
    <subcellularLocation>
        <location evidence="1 7">Periplasm</location>
    </subcellularLocation>
</comment>
<dbReference type="EMBL" id="CP101508">
    <property type="protein sequence ID" value="UTV27730.1"/>
    <property type="molecule type" value="Genomic_DNA"/>
</dbReference>
<feature type="chain" id="PRO_5047154666" description="Thiol:disulfide interchange protein" evidence="8">
    <location>
        <begin position="21"/>
        <end position="200"/>
    </location>
</feature>
<protein>
    <recommendedName>
        <fullName evidence="7">Thiol:disulfide interchange protein</fullName>
    </recommendedName>
</protein>
<keyword evidence="6" id="KW-0676">Redox-active center</keyword>
<dbReference type="InterPro" id="IPR023205">
    <property type="entry name" value="DsbA/DsbL"/>
</dbReference>